<evidence type="ECO:0000313" key="2">
    <source>
        <dbReference type="EMBL" id="MCC4306945.1"/>
    </source>
</evidence>
<dbReference type="AlphaFoldDB" id="A0A9Q3YMK8"/>
<keyword evidence="3" id="KW-1185">Reference proteome</keyword>
<reference evidence="2" key="1">
    <citation type="submission" date="2021-10" db="EMBL/GenBank/DDBJ databases">
        <title>The diversity and Nitrogen Metabolism of Culturable Nitrate-Utilizing Bacteria Within the Oxygen Minimum Zone of the Changjiang (Yangtze River)Estuary.</title>
        <authorList>
            <person name="Zhang D."/>
            <person name="Zheng J."/>
            <person name="Liu S."/>
            <person name="He W."/>
        </authorList>
    </citation>
    <scope>NUCLEOTIDE SEQUENCE</scope>
    <source>
        <strain evidence="2">FXH-223</strain>
    </source>
</reference>
<dbReference type="RefSeq" id="WP_228232062.1">
    <property type="nucleotide sequence ID" value="NZ_ARXL01000004.1"/>
</dbReference>
<proteinExistence type="predicted"/>
<feature type="region of interest" description="Disordered" evidence="1">
    <location>
        <begin position="1"/>
        <end position="32"/>
    </location>
</feature>
<dbReference type="EMBL" id="JAJGNA010000001">
    <property type="protein sequence ID" value="MCC4306945.1"/>
    <property type="molecule type" value="Genomic_DNA"/>
</dbReference>
<evidence type="ECO:0000313" key="3">
    <source>
        <dbReference type="Proteomes" id="UP001108027"/>
    </source>
</evidence>
<sequence length="76" mass="8629">MATILSPEDWQERAKAAGTSGAMSVREEKAKYSSAEEEESLVKTTLPLERRTVSDEAYRRIYEQAARDLELIRHGD</sequence>
<accession>A0A9Q3YMK8</accession>
<gene>
    <name evidence="2" type="ORF">LL252_00050</name>
</gene>
<evidence type="ECO:0000256" key="1">
    <source>
        <dbReference type="SAM" id="MobiDB-lite"/>
    </source>
</evidence>
<name>A0A9Q3YMK8_9GAMM</name>
<comment type="caution">
    <text evidence="2">The sequence shown here is derived from an EMBL/GenBank/DDBJ whole genome shotgun (WGS) entry which is preliminary data.</text>
</comment>
<organism evidence="2 3">
    <name type="scientific">Alloalcanivorax marinus</name>
    <dbReference type="NCBI Taxonomy" id="1177169"/>
    <lineage>
        <taxon>Bacteria</taxon>
        <taxon>Pseudomonadati</taxon>
        <taxon>Pseudomonadota</taxon>
        <taxon>Gammaproteobacteria</taxon>
        <taxon>Oceanospirillales</taxon>
        <taxon>Alcanivoracaceae</taxon>
        <taxon>Alloalcanivorax</taxon>
    </lineage>
</organism>
<protein>
    <submittedName>
        <fullName evidence="2">Uncharacterized protein</fullName>
    </submittedName>
</protein>
<dbReference type="Proteomes" id="UP001108027">
    <property type="component" value="Unassembled WGS sequence"/>
</dbReference>